<accession>A0ABQ9XFM5</accession>
<proteinExistence type="predicted"/>
<evidence type="ECO:0000313" key="2">
    <source>
        <dbReference type="Proteomes" id="UP001281761"/>
    </source>
</evidence>
<reference evidence="1 2" key="1">
    <citation type="journal article" date="2022" name="bioRxiv">
        <title>Genomics of Preaxostyla Flagellates Illuminates Evolutionary Transitions and the Path Towards Mitochondrial Loss.</title>
        <authorList>
            <person name="Novak L.V.F."/>
            <person name="Treitli S.C."/>
            <person name="Pyrih J."/>
            <person name="Halakuc P."/>
            <person name="Pipaliya S.V."/>
            <person name="Vacek V."/>
            <person name="Brzon O."/>
            <person name="Soukal P."/>
            <person name="Eme L."/>
            <person name="Dacks J.B."/>
            <person name="Karnkowska A."/>
            <person name="Elias M."/>
            <person name="Hampl V."/>
        </authorList>
    </citation>
    <scope>NUCLEOTIDE SEQUENCE [LARGE SCALE GENOMIC DNA]</scope>
    <source>
        <strain evidence="1">NAU3</strain>
        <tissue evidence="1">Gut</tissue>
    </source>
</reference>
<keyword evidence="2" id="KW-1185">Reference proteome</keyword>
<organism evidence="1 2">
    <name type="scientific">Blattamonas nauphoetae</name>
    <dbReference type="NCBI Taxonomy" id="2049346"/>
    <lineage>
        <taxon>Eukaryota</taxon>
        <taxon>Metamonada</taxon>
        <taxon>Preaxostyla</taxon>
        <taxon>Oxymonadida</taxon>
        <taxon>Blattamonas</taxon>
    </lineage>
</organism>
<dbReference type="Proteomes" id="UP001281761">
    <property type="component" value="Unassembled WGS sequence"/>
</dbReference>
<sequence>MLFEDKSKIYNSLVALVKAGYPFDKPLQAKAAQFLKSLEQRFYEQLAGKIVTDLVPFSAGSPSGFVESILTLLSSPHSTVVAAAISFLQTTAGCSSSANRCRLGESDLIAKVFAIVQPHTLPIAGNEMIIENLIKIIFVLADIAAPVYFIIFNITSAIDKYNHQEMIFQKIVLPSCISRMAHAHFCGLSSDVGNALIAGADEQILRLPPIVQKWFALLASINDAL</sequence>
<name>A0ABQ9XFM5_9EUKA</name>
<dbReference type="EMBL" id="JARBJD010000141">
    <property type="protein sequence ID" value="KAK2950210.1"/>
    <property type="molecule type" value="Genomic_DNA"/>
</dbReference>
<gene>
    <name evidence="1" type="ORF">BLNAU_14896</name>
</gene>
<comment type="caution">
    <text evidence="1">The sequence shown here is derived from an EMBL/GenBank/DDBJ whole genome shotgun (WGS) entry which is preliminary data.</text>
</comment>
<evidence type="ECO:0000313" key="1">
    <source>
        <dbReference type="EMBL" id="KAK2950210.1"/>
    </source>
</evidence>
<protein>
    <submittedName>
        <fullName evidence="1">Uncharacterized protein</fullName>
    </submittedName>
</protein>